<keyword evidence="3" id="KW-1185">Reference proteome</keyword>
<reference evidence="2 3" key="1">
    <citation type="submission" date="2018-11" db="EMBL/GenBank/DDBJ databases">
        <authorList>
            <person name="Lopez-Roques C."/>
            <person name="Donnadieu C."/>
            <person name="Bouchez O."/>
            <person name="Klopp C."/>
            <person name="Cabau C."/>
            <person name="Zahm M."/>
        </authorList>
    </citation>
    <scope>NUCLEOTIDE SEQUENCE [LARGE SCALE GENOMIC DNA]</scope>
    <source>
        <strain evidence="2">RS831</strain>
        <tissue evidence="2">Whole body</tissue>
    </source>
</reference>
<name>A0A437D9G3_ORYJA</name>
<dbReference type="Proteomes" id="UP000283210">
    <property type="component" value="Chromosome 6"/>
</dbReference>
<feature type="region of interest" description="Disordered" evidence="1">
    <location>
        <begin position="33"/>
        <end position="75"/>
    </location>
</feature>
<accession>A0A437D9G3</accession>
<dbReference type="AlphaFoldDB" id="A0A437D9G3"/>
<gene>
    <name evidence="2" type="ORF">OJAV_G00056120</name>
</gene>
<sequence length="75" mass="8597">MTTSGRFFIYKCRRKGERHQLICHLPSCAAASRARRVDAPPMPDTKRLKGGEEEHTPPFKLKGQNKFSGVDRRKN</sequence>
<evidence type="ECO:0000313" key="2">
    <source>
        <dbReference type="EMBL" id="RVE71830.1"/>
    </source>
</evidence>
<feature type="compositionally biased region" description="Basic and acidic residues" evidence="1">
    <location>
        <begin position="44"/>
        <end position="57"/>
    </location>
</feature>
<organism evidence="2 3">
    <name type="scientific">Oryzias javanicus</name>
    <name type="common">Javanese ricefish</name>
    <name type="synonym">Aplocheilus javanicus</name>
    <dbReference type="NCBI Taxonomy" id="123683"/>
    <lineage>
        <taxon>Eukaryota</taxon>
        <taxon>Metazoa</taxon>
        <taxon>Chordata</taxon>
        <taxon>Craniata</taxon>
        <taxon>Vertebrata</taxon>
        <taxon>Euteleostomi</taxon>
        <taxon>Actinopterygii</taxon>
        <taxon>Neopterygii</taxon>
        <taxon>Teleostei</taxon>
        <taxon>Neoteleostei</taxon>
        <taxon>Acanthomorphata</taxon>
        <taxon>Ovalentaria</taxon>
        <taxon>Atherinomorphae</taxon>
        <taxon>Beloniformes</taxon>
        <taxon>Adrianichthyidae</taxon>
        <taxon>Oryziinae</taxon>
        <taxon>Oryzias</taxon>
    </lineage>
</organism>
<protein>
    <submittedName>
        <fullName evidence="2">Uncharacterized protein</fullName>
    </submittedName>
</protein>
<proteinExistence type="predicted"/>
<evidence type="ECO:0000256" key="1">
    <source>
        <dbReference type="SAM" id="MobiDB-lite"/>
    </source>
</evidence>
<reference evidence="2 3" key="2">
    <citation type="submission" date="2019-01" db="EMBL/GenBank/DDBJ databases">
        <title>A chromosome length genome reference of the Java medaka (oryzias javanicus).</title>
        <authorList>
            <person name="Herpin A."/>
            <person name="Takehana Y."/>
            <person name="Naruse K."/>
            <person name="Ansai S."/>
            <person name="Kawaguchi M."/>
        </authorList>
    </citation>
    <scope>NUCLEOTIDE SEQUENCE [LARGE SCALE GENOMIC DNA]</scope>
    <source>
        <strain evidence="2">RS831</strain>
        <tissue evidence="2">Whole body</tissue>
    </source>
</reference>
<dbReference type="EMBL" id="CM012442">
    <property type="protein sequence ID" value="RVE71830.1"/>
    <property type="molecule type" value="Genomic_DNA"/>
</dbReference>
<evidence type="ECO:0000313" key="3">
    <source>
        <dbReference type="Proteomes" id="UP000283210"/>
    </source>
</evidence>